<dbReference type="InterPro" id="IPR032675">
    <property type="entry name" value="LRR_dom_sf"/>
</dbReference>
<name>A0A078AM20_STYLE</name>
<dbReference type="EMBL" id="CCKQ01011838">
    <property type="protein sequence ID" value="CDW83420.1"/>
    <property type="molecule type" value="Genomic_DNA"/>
</dbReference>
<keyword evidence="2" id="KW-0677">Repeat</keyword>
<dbReference type="PROSITE" id="PS51450">
    <property type="entry name" value="LRR"/>
    <property type="match status" value="2"/>
</dbReference>
<feature type="compositionally biased region" description="Low complexity" evidence="3">
    <location>
        <begin position="541"/>
        <end position="606"/>
    </location>
</feature>
<feature type="region of interest" description="Disordered" evidence="3">
    <location>
        <begin position="820"/>
        <end position="885"/>
    </location>
</feature>
<feature type="region of interest" description="Disordered" evidence="3">
    <location>
        <begin position="1076"/>
        <end position="1107"/>
    </location>
</feature>
<dbReference type="InParanoid" id="A0A078AM20"/>
<feature type="compositionally biased region" description="Acidic residues" evidence="3">
    <location>
        <begin position="358"/>
        <end position="369"/>
    </location>
</feature>
<gene>
    <name evidence="4" type="primary">Contig2827.g120</name>
    <name evidence="4" type="ORF">STYLEM_12466</name>
</gene>
<keyword evidence="5" id="KW-1185">Reference proteome</keyword>
<feature type="region of interest" description="Disordered" evidence="3">
    <location>
        <begin position="1166"/>
        <end position="1186"/>
    </location>
</feature>
<evidence type="ECO:0008006" key="6">
    <source>
        <dbReference type="Google" id="ProtNLM"/>
    </source>
</evidence>
<dbReference type="InterPro" id="IPR001611">
    <property type="entry name" value="Leu-rich_rpt"/>
</dbReference>
<organism evidence="4 5">
    <name type="scientific">Stylonychia lemnae</name>
    <name type="common">Ciliate</name>
    <dbReference type="NCBI Taxonomy" id="5949"/>
    <lineage>
        <taxon>Eukaryota</taxon>
        <taxon>Sar</taxon>
        <taxon>Alveolata</taxon>
        <taxon>Ciliophora</taxon>
        <taxon>Intramacronucleata</taxon>
        <taxon>Spirotrichea</taxon>
        <taxon>Stichotrichia</taxon>
        <taxon>Sporadotrichida</taxon>
        <taxon>Oxytrichidae</taxon>
        <taxon>Stylonychinae</taxon>
        <taxon>Stylonychia</taxon>
    </lineage>
</organism>
<evidence type="ECO:0000256" key="1">
    <source>
        <dbReference type="ARBA" id="ARBA00022614"/>
    </source>
</evidence>
<feature type="compositionally biased region" description="Low complexity" evidence="3">
    <location>
        <begin position="911"/>
        <end position="922"/>
    </location>
</feature>
<feature type="region of interest" description="Disordered" evidence="3">
    <location>
        <begin position="1268"/>
        <end position="1312"/>
    </location>
</feature>
<dbReference type="Gene3D" id="3.80.10.10">
    <property type="entry name" value="Ribonuclease Inhibitor"/>
    <property type="match status" value="1"/>
</dbReference>
<feature type="compositionally biased region" description="Low complexity" evidence="3">
    <location>
        <begin position="979"/>
        <end position="989"/>
    </location>
</feature>
<feature type="compositionally biased region" description="Basic and acidic residues" evidence="3">
    <location>
        <begin position="370"/>
        <end position="390"/>
    </location>
</feature>
<feature type="compositionally biased region" description="Basic and acidic residues" evidence="3">
    <location>
        <begin position="820"/>
        <end position="845"/>
    </location>
</feature>
<keyword evidence="1" id="KW-0433">Leucine-rich repeat</keyword>
<evidence type="ECO:0000256" key="2">
    <source>
        <dbReference type="ARBA" id="ARBA00022737"/>
    </source>
</evidence>
<feature type="region of interest" description="Disordered" evidence="3">
    <location>
        <begin position="1121"/>
        <end position="1150"/>
    </location>
</feature>
<accession>A0A078AM20</accession>
<proteinExistence type="predicted"/>
<sequence length="1396" mass="158038">MSFSNFNPKIYQTDDIQFKVVSRSHQEYQLPLGKASHKIGGQVPGHKKLSQVIMNDSSDIFNDGIEGGGVEPSINESIRQSIQCSFVSSECNDTKMKYMENPNTEAQRNLYVMNRMNWITYLKVLFDQLESFNQNKQKHVETANFIKGFRKIKHLLPLQTRNDYYKNCSEVAFSYKEVENGVNKMPKYITWDNIIDIFLTKSFAQSIISNPKQSTAFQQIDSEELYQQQPVQHEDSQVSEVDYEEDDMEQSYGFNQNNRYEKRSSGVSNHNRNLSKPQVSYGGSISTDPNPRRKKNEDFFPSFADSLINYGNVQTEHQSYHHQPQGSQQQLIAQAPLLLSNPNLGLKDRDEDEACEIDSDYSEDDDCDGEESKTQSDSRRKNQKLEESIRSSRTATFKSVRRTSQHQNATNNVQIQNQQFQQLTTALSAAVNVQDSYYATIKNSGVSQNYMPVSQSMQQQVYYQKQNQSKISEVRNSFQYEQEDGQVELASNHSYGSSKWRTLENNANTGSSVRVDLVGTFEEQNMNYEKSTRISSLNSIQKNSNNVNNSSTSNNHHNHTHNNINNNTILSHNSSHSSQSQHIQQNISKISVGQSSQGQSNQSSNNIDLDLAGKGLKTFEIDYKTGASDKRQLRSINLSQNSLVKLPTGLEKSIQFMNLSFNKLKSLTGIESCVNLKFLNVSGNQLSSVNNLVHLQSIREVIFAFNQASIIKEFGQLKNLQLLDLSHNKISEMDKVTPLLQCKKLTVLSLMGNTIEKQGANYENNIKRMLQQVKVLDPDHIKDYSQFSDLEHICFTDQPMNTSQLILVEQMSAMNLRQFNSHEKAKENPIEQRPRSKTPNRERAKSQLGQQMMEGKMKSTVISPQREGDKRTSIQNSNSSQKPVVNKMNMAANKQGQSAMYNDNQFRLQSKHAQQQSQPQPLSKDKKGAVTQRTNQNQLQRDRSQVSEFAKQMELPHGTTSQTRDRSTSNISRNNQGKSYQSQQVVQSSGRMTAQSNLNSNNQTLVSQQTTQSAKENAPVKKVSLNNNVAKAYCSQGKITPRRNNQHTPRQEKVTHYYKKSFCQTDDEASLVLSDNQKEVHGTPSEKHTVRTAPTQESSNKKPLVTRVMKKDDLSLQNTSILSPIQKNSKSNLQQPQVQSTKNSNRPITTLKQRIVSGNVQNYIKNDSLSSEPKQVLNNTTTNSQQTNNSIYQYNQQFIQQQQQQMSQIPQSTKNKPKTSNSFVFDTQLISQNQTNGRQTPQSNVSSNRPSSQLQKFINASYKPTTQINLQSARPSTSSQMSIHQIPSQKLTNLPPKSYQRAANPGDKKSKADMSLSVLSNGYNNPNTNVSQSQNPLNTNSSLCKNQNSILQTGGTMAEDDSHVDTVSSRSMSPVLEESNNIKKLKVDLTQFMNKQ</sequence>
<feature type="compositionally biased region" description="Polar residues" evidence="3">
    <location>
        <begin position="873"/>
        <end position="883"/>
    </location>
</feature>
<reference evidence="4 5" key="1">
    <citation type="submission" date="2014-06" db="EMBL/GenBank/DDBJ databases">
        <authorList>
            <person name="Swart Estienne"/>
        </authorList>
    </citation>
    <scope>NUCLEOTIDE SEQUENCE [LARGE SCALE GENOMIC DNA]</scope>
    <source>
        <strain evidence="4 5">130c</strain>
    </source>
</reference>
<dbReference type="GO" id="GO:0005737">
    <property type="term" value="C:cytoplasm"/>
    <property type="evidence" value="ECO:0007669"/>
    <property type="project" value="TreeGrafter"/>
</dbReference>
<feature type="compositionally biased region" description="Polar residues" evidence="3">
    <location>
        <begin position="1268"/>
        <end position="1292"/>
    </location>
</feature>
<dbReference type="Pfam" id="PF14580">
    <property type="entry name" value="LRR_9"/>
    <property type="match status" value="1"/>
</dbReference>
<feature type="compositionally biased region" description="Basic and acidic residues" evidence="3">
    <location>
        <begin position="1076"/>
        <end position="1089"/>
    </location>
</feature>
<protein>
    <recommendedName>
        <fullName evidence="6">Leucine rich repeat family protein</fullName>
    </recommendedName>
</protein>
<dbReference type="PANTHER" id="PTHR15454">
    <property type="entry name" value="NISCHARIN RELATED"/>
    <property type="match status" value="1"/>
</dbReference>
<evidence type="ECO:0000256" key="3">
    <source>
        <dbReference type="SAM" id="MobiDB-lite"/>
    </source>
</evidence>
<dbReference type="PANTHER" id="PTHR15454:SF56">
    <property type="entry name" value="PROTEIN PHOSPHATASE 1 REGULATORY SUBUNIT 7-RELATED"/>
    <property type="match status" value="1"/>
</dbReference>
<feature type="compositionally biased region" description="Polar residues" evidence="3">
    <location>
        <begin position="265"/>
        <end position="289"/>
    </location>
</feature>
<feature type="compositionally biased region" description="Polar residues" evidence="3">
    <location>
        <begin position="958"/>
        <end position="978"/>
    </location>
</feature>
<feature type="region of interest" description="Disordered" evidence="3">
    <location>
        <begin position="541"/>
        <end position="607"/>
    </location>
</feature>
<dbReference type="OrthoDB" id="277458at2759"/>
<evidence type="ECO:0000313" key="5">
    <source>
        <dbReference type="Proteomes" id="UP000039865"/>
    </source>
</evidence>
<evidence type="ECO:0000313" key="4">
    <source>
        <dbReference type="EMBL" id="CDW83420.1"/>
    </source>
</evidence>
<dbReference type="SUPFAM" id="SSF52075">
    <property type="entry name" value="Outer arm dynein light chain 1"/>
    <property type="match status" value="1"/>
</dbReference>
<feature type="region of interest" description="Disordered" evidence="3">
    <location>
        <begin position="358"/>
        <end position="411"/>
    </location>
</feature>
<dbReference type="Proteomes" id="UP000039865">
    <property type="component" value="Unassembled WGS sequence"/>
</dbReference>
<feature type="region of interest" description="Disordered" evidence="3">
    <location>
        <begin position="908"/>
        <end position="1024"/>
    </location>
</feature>
<feature type="compositionally biased region" description="Polar residues" evidence="3">
    <location>
        <begin position="990"/>
        <end position="1015"/>
    </location>
</feature>
<feature type="compositionally biased region" description="Polar residues" evidence="3">
    <location>
        <begin position="1166"/>
        <end position="1177"/>
    </location>
</feature>
<feature type="region of interest" description="Disordered" evidence="3">
    <location>
        <begin position="227"/>
        <end position="298"/>
    </location>
</feature>